<protein>
    <submittedName>
        <fullName evidence="1">Uncharacterized protein</fullName>
    </submittedName>
</protein>
<name>A0A225E1A1_9BACT</name>
<dbReference type="EMBL" id="NIDE01000004">
    <property type="protein sequence ID" value="OWK43796.1"/>
    <property type="molecule type" value="Genomic_DNA"/>
</dbReference>
<evidence type="ECO:0000313" key="1">
    <source>
        <dbReference type="EMBL" id="OWK43796.1"/>
    </source>
</evidence>
<reference evidence="2" key="1">
    <citation type="submission" date="2017-06" db="EMBL/GenBank/DDBJ databases">
        <title>Genome analysis of Fimbriiglobus ruber SP5, the first member of the order Planctomycetales with confirmed chitinolytic capability.</title>
        <authorList>
            <person name="Ravin N.V."/>
            <person name="Rakitin A.L."/>
            <person name="Ivanova A.A."/>
            <person name="Beletsky A.V."/>
            <person name="Kulichevskaya I.S."/>
            <person name="Mardanov A.V."/>
            <person name="Dedysh S.N."/>
        </authorList>
    </citation>
    <scope>NUCLEOTIDE SEQUENCE [LARGE SCALE GENOMIC DNA]</scope>
    <source>
        <strain evidence="2">SP5</strain>
    </source>
</reference>
<accession>A0A225E1A1</accession>
<comment type="caution">
    <text evidence="1">The sequence shown here is derived from an EMBL/GenBank/DDBJ whole genome shotgun (WGS) entry which is preliminary data.</text>
</comment>
<gene>
    <name evidence="1" type="ORF">FRUB_03395</name>
</gene>
<dbReference type="RefSeq" id="WP_088254602.1">
    <property type="nucleotide sequence ID" value="NZ_NIDE01000004.1"/>
</dbReference>
<evidence type="ECO:0000313" key="2">
    <source>
        <dbReference type="Proteomes" id="UP000214646"/>
    </source>
</evidence>
<dbReference type="Proteomes" id="UP000214646">
    <property type="component" value="Unassembled WGS sequence"/>
</dbReference>
<sequence>MSAVSISGTVREILKANPTYSADEVIAKAKSRGVTAPANGIRVVVHKVRSELRKVGVVAPAAKPATPVAKPATPVAKPGVAKSAPVPATKPAAPVAKASVASTNGASTDGLSHVFTNVTRVNTVIGLCGGIDHARQAAEAVRACGSVEAFLQHLDLVAGIRTPQKA</sequence>
<dbReference type="AlphaFoldDB" id="A0A225E1A1"/>
<keyword evidence="2" id="KW-1185">Reference proteome</keyword>
<dbReference type="OrthoDB" id="290466at2"/>
<proteinExistence type="predicted"/>
<organism evidence="1 2">
    <name type="scientific">Fimbriiglobus ruber</name>
    <dbReference type="NCBI Taxonomy" id="1908690"/>
    <lineage>
        <taxon>Bacteria</taxon>
        <taxon>Pseudomonadati</taxon>
        <taxon>Planctomycetota</taxon>
        <taxon>Planctomycetia</taxon>
        <taxon>Gemmatales</taxon>
        <taxon>Gemmataceae</taxon>
        <taxon>Fimbriiglobus</taxon>
    </lineage>
</organism>